<evidence type="ECO:0000313" key="5">
    <source>
        <dbReference type="Proteomes" id="UP000504623"/>
    </source>
</evidence>
<feature type="compositionally biased region" description="Polar residues" evidence="3">
    <location>
        <begin position="639"/>
        <end position="650"/>
    </location>
</feature>
<evidence type="ECO:0000256" key="3">
    <source>
        <dbReference type="SAM" id="MobiDB-lite"/>
    </source>
</evidence>
<dbReference type="Pfam" id="PF21773">
    <property type="entry name" value="ODAD1_CC"/>
    <property type="match status" value="1"/>
</dbReference>
<dbReference type="GO" id="GO:0036158">
    <property type="term" value="P:outer dynein arm assembly"/>
    <property type="evidence" value="ECO:0007669"/>
    <property type="project" value="TreeGrafter"/>
</dbReference>
<dbReference type="PANTHER" id="PTHR21694">
    <property type="entry name" value="COILED-COIL DOMAIN-CONTAINING PROTEIN 63"/>
    <property type="match status" value="1"/>
</dbReference>
<protein>
    <submittedName>
        <fullName evidence="6">Coiled-coil domain-containing protein 114</fullName>
    </submittedName>
</protein>
<dbReference type="GO" id="GO:0003341">
    <property type="term" value="P:cilium movement"/>
    <property type="evidence" value="ECO:0007669"/>
    <property type="project" value="TreeGrafter"/>
</dbReference>
<gene>
    <name evidence="6" type="primary">CCDC114</name>
</gene>
<dbReference type="GO" id="GO:0005930">
    <property type="term" value="C:axoneme"/>
    <property type="evidence" value="ECO:0007669"/>
    <property type="project" value="TreeGrafter"/>
</dbReference>
<dbReference type="RefSeq" id="XP_006868452.1">
    <property type="nucleotide sequence ID" value="XM_006868390.1"/>
</dbReference>
<dbReference type="InterPro" id="IPR049258">
    <property type="entry name" value="ODAD1_CC"/>
</dbReference>
<keyword evidence="1 2" id="KW-0175">Coiled coil</keyword>
<dbReference type="OrthoDB" id="6766775at2759"/>
<feature type="compositionally biased region" description="Polar residues" evidence="3">
    <location>
        <begin position="592"/>
        <end position="632"/>
    </location>
</feature>
<organism evidence="5 6">
    <name type="scientific">Chrysochloris asiatica</name>
    <name type="common">Cape golden mole</name>
    <dbReference type="NCBI Taxonomy" id="185453"/>
    <lineage>
        <taxon>Eukaryota</taxon>
        <taxon>Metazoa</taxon>
        <taxon>Chordata</taxon>
        <taxon>Craniata</taxon>
        <taxon>Vertebrata</taxon>
        <taxon>Euteleostomi</taxon>
        <taxon>Mammalia</taxon>
        <taxon>Eutheria</taxon>
        <taxon>Afrotheria</taxon>
        <taxon>Chrysochloridae</taxon>
        <taxon>Chrysochlorinae</taxon>
        <taxon>Chrysochloris</taxon>
    </lineage>
</organism>
<dbReference type="Proteomes" id="UP000504623">
    <property type="component" value="Unplaced"/>
</dbReference>
<evidence type="ECO:0000259" key="4">
    <source>
        <dbReference type="Pfam" id="PF21773"/>
    </source>
</evidence>
<proteinExistence type="predicted"/>
<reference evidence="6" key="1">
    <citation type="submission" date="2025-08" db="UniProtKB">
        <authorList>
            <consortium name="RefSeq"/>
        </authorList>
    </citation>
    <scope>IDENTIFICATION</scope>
    <source>
        <tissue evidence="6">Spleen</tissue>
    </source>
</reference>
<dbReference type="GeneID" id="102826781"/>
<feature type="coiled-coil region" evidence="2">
    <location>
        <begin position="27"/>
        <end position="126"/>
    </location>
</feature>
<name>A0A9B0TQ90_CHRAS</name>
<dbReference type="AlphaFoldDB" id="A0A9B0TQ90"/>
<dbReference type="PANTHER" id="PTHR21694:SF35">
    <property type="entry name" value="OUTER DYNEIN ARM-DOCKING COMPLEX SUBUNIT 1"/>
    <property type="match status" value="1"/>
</dbReference>
<sequence length="683" mass="77109">MPLGHSAVSTRSEESDACLEGMVDWELSRLQRQCKVMESERRAYSKEVRQRINKQLEEIRRLEELRANLRMQISVAQSQVKRLRDSQRLERMGHLLKCRAQVQAEVDELQKQTRALDRKIQEWETRIFAHKMGAKTSGFILNQKVKIRRRIKILEDQLNRVTCSFDIQLVRNATLREELDLLRVERNRYLNVDRKLQKEIQLLRQAVSTLMVSSNSAYTVREEAKTKMGLLRERAEKEVAQSETEAQALQRQISHLEQLHAFLKLKNNERQPDPAIMEKRAQRARDVAEGLRKTSQEKLVLRYEDTLKKLSQLTGESDPDTLVEKYLEIEERNFAEFNFINEQNSELEHLREEIKEMEEAMVSARAGEEAQRSLWEQQRAALQQRVDEVHAEASDLDIRFQELRQLLEKLKTGLQLLFTRAHCDRTIIDDLLGVKTHMRDRDIGLFLGLIEKRVVELLTVQAFLDVKNYTSSSLYSTTLPVLGQSPEDLRKKATLPQIPDNREDHPGFEGKDDYPMSKEELLSLVVKSLEARELAREQAREQHQKELAEAARKGDSTRVASYSSVLVSAHSNSGIVPGTILSQRTNNGILTSSAGRATSSNVGHVTFGLPSSSTGHGSSRATLGDSVSTSSGAAFLPASSKSSLGSTGYLESSGGQEGQSTESESSGGQGSSTGPGSTISKDS</sequence>
<dbReference type="CTD" id="93233"/>
<keyword evidence="5" id="KW-1185">Reference proteome</keyword>
<evidence type="ECO:0000256" key="2">
    <source>
        <dbReference type="SAM" id="Coils"/>
    </source>
</evidence>
<feature type="region of interest" description="Disordered" evidence="3">
    <location>
        <begin position="592"/>
        <end position="683"/>
    </location>
</feature>
<feature type="compositionally biased region" description="Low complexity" evidence="3">
    <location>
        <begin position="674"/>
        <end position="683"/>
    </location>
</feature>
<feature type="domain" description="ODAD1 central coiled coil region" evidence="4">
    <location>
        <begin position="148"/>
        <end position="433"/>
    </location>
</feature>
<feature type="compositionally biased region" description="Low complexity" evidence="3">
    <location>
        <begin position="652"/>
        <end position="666"/>
    </location>
</feature>
<evidence type="ECO:0000313" key="6">
    <source>
        <dbReference type="RefSeq" id="XP_006868452.1"/>
    </source>
</evidence>
<evidence type="ECO:0000256" key="1">
    <source>
        <dbReference type="ARBA" id="ARBA00023054"/>
    </source>
</evidence>
<accession>A0A9B0TQ90</accession>
<dbReference type="InterPro" id="IPR051876">
    <property type="entry name" value="ODA-DC/CCD"/>
</dbReference>
<feature type="coiled-coil region" evidence="2">
    <location>
        <begin position="232"/>
        <end position="266"/>
    </location>
</feature>
<feature type="coiled-coil region" evidence="2">
    <location>
        <begin position="340"/>
        <end position="392"/>
    </location>
</feature>